<dbReference type="EMBL" id="GBXM01105025">
    <property type="protein sequence ID" value="JAH03552.1"/>
    <property type="molecule type" value="Transcribed_RNA"/>
</dbReference>
<dbReference type="AlphaFoldDB" id="A0A0E9PGZ3"/>
<name>A0A0E9PGZ3_ANGAN</name>
<organism evidence="1">
    <name type="scientific">Anguilla anguilla</name>
    <name type="common">European freshwater eel</name>
    <name type="synonym">Muraena anguilla</name>
    <dbReference type="NCBI Taxonomy" id="7936"/>
    <lineage>
        <taxon>Eukaryota</taxon>
        <taxon>Metazoa</taxon>
        <taxon>Chordata</taxon>
        <taxon>Craniata</taxon>
        <taxon>Vertebrata</taxon>
        <taxon>Euteleostomi</taxon>
        <taxon>Actinopterygii</taxon>
        <taxon>Neopterygii</taxon>
        <taxon>Teleostei</taxon>
        <taxon>Anguilliformes</taxon>
        <taxon>Anguillidae</taxon>
        <taxon>Anguilla</taxon>
    </lineage>
</organism>
<reference evidence="1" key="1">
    <citation type="submission" date="2014-11" db="EMBL/GenBank/DDBJ databases">
        <authorList>
            <person name="Amaro Gonzalez C."/>
        </authorList>
    </citation>
    <scope>NUCLEOTIDE SEQUENCE</scope>
</reference>
<evidence type="ECO:0000313" key="1">
    <source>
        <dbReference type="EMBL" id="JAH03552.1"/>
    </source>
</evidence>
<sequence length="17" mass="1893">MIFSLYVSGYLSADVDL</sequence>
<protein>
    <submittedName>
        <fullName evidence="1">Uncharacterized protein</fullName>
    </submittedName>
</protein>
<accession>A0A0E9PGZ3</accession>
<proteinExistence type="predicted"/>
<reference evidence="1" key="2">
    <citation type="journal article" date="2015" name="Fish Shellfish Immunol.">
        <title>Early steps in the European eel (Anguilla anguilla)-Vibrio vulnificus interaction in the gills: Role of the RtxA13 toxin.</title>
        <authorList>
            <person name="Callol A."/>
            <person name="Pajuelo D."/>
            <person name="Ebbesson L."/>
            <person name="Teles M."/>
            <person name="MacKenzie S."/>
            <person name="Amaro C."/>
        </authorList>
    </citation>
    <scope>NUCLEOTIDE SEQUENCE</scope>
</reference>